<evidence type="ECO:0000313" key="2">
    <source>
        <dbReference type="Proteomes" id="UP001370490"/>
    </source>
</evidence>
<keyword evidence="2" id="KW-1185">Reference proteome</keyword>
<evidence type="ECO:0000313" key="1">
    <source>
        <dbReference type="EMBL" id="KAK6930769.1"/>
    </source>
</evidence>
<sequence length="78" mass="8754">MEMVKKHDSGRLNGSGLSLPLLAKLTPRSVFFGLAARKKISSLDDEQLAQKSPKAKAENNIQVLFRSRKWSDNDIEEI</sequence>
<dbReference type="EMBL" id="JBAMMX010000011">
    <property type="protein sequence ID" value="KAK6930769.1"/>
    <property type="molecule type" value="Genomic_DNA"/>
</dbReference>
<reference evidence="1 2" key="1">
    <citation type="submission" date="2023-12" db="EMBL/GenBank/DDBJ databases">
        <title>A high-quality genome assembly for Dillenia turbinata (Dilleniales).</title>
        <authorList>
            <person name="Chanderbali A."/>
        </authorList>
    </citation>
    <scope>NUCLEOTIDE SEQUENCE [LARGE SCALE GENOMIC DNA]</scope>
    <source>
        <strain evidence="1">LSX21</strain>
        <tissue evidence="1">Leaf</tissue>
    </source>
</reference>
<dbReference type="Proteomes" id="UP001370490">
    <property type="component" value="Unassembled WGS sequence"/>
</dbReference>
<protein>
    <submittedName>
        <fullName evidence="1">Uncharacterized protein</fullName>
    </submittedName>
</protein>
<gene>
    <name evidence="1" type="ORF">RJ641_002562</name>
</gene>
<proteinExistence type="predicted"/>
<name>A0AAN8VFJ3_9MAGN</name>
<comment type="caution">
    <text evidence="1">The sequence shown here is derived from an EMBL/GenBank/DDBJ whole genome shotgun (WGS) entry which is preliminary data.</text>
</comment>
<dbReference type="AlphaFoldDB" id="A0AAN8VFJ3"/>
<accession>A0AAN8VFJ3</accession>
<organism evidence="1 2">
    <name type="scientific">Dillenia turbinata</name>
    <dbReference type="NCBI Taxonomy" id="194707"/>
    <lineage>
        <taxon>Eukaryota</taxon>
        <taxon>Viridiplantae</taxon>
        <taxon>Streptophyta</taxon>
        <taxon>Embryophyta</taxon>
        <taxon>Tracheophyta</taxon>
        <taxon>Spermatophyta</taxon>
        <taxon>Magnoliopsida</taxon>
        <taxon>eudicotyledons</taxon>
        <taxon>Gunneridae</taxon>
        <taxon>Pentapetalae</taxon>
        <taxon>Dilleniales</taxon>
        <taxon>Dilleniaceae</taxon>
        <taxon>Dillenia</taxon>
    </lineage>
</organism>